<organism evidence="1 2">
    <name type="scientific">Nesidiocoris tenuis</name>
    <dbReference type="NCBI Taxonomy" id="355587"/>
    <lineage>
        <taxon>Eukaryota</taxon>
        <taxon>Metazoa</taxon>
        <taxon>Ecdysozoa</taxon>
        <taxon>Arthropoda</taxon>
        <taxon>Hexapoda</taxon>
        <taxon>Insecta</taxon>
        <taxon>Pterygota</taxon>
        <taxon>Neoptera</taxon>
        <taxon>Paraneoptera</taxon>
        <taxon>Hemiptera</taxon>
        <taxon>Heteroptera</taxon>
        <taxon>Panheteroptera</taxon>
        <taxon>Cimicomorpha</taxon>
        <taxon>Miridae</taxon>
        <taxon>Dicyphina</taxon>
        <taxon>Nesidiocoris</taxon>
    </lineage>
</organism>
<dbReference type="Proteomes" id="UP001307889">
    <property type="component" value="Chromosome 3"/>
</dbReference>
<gene>
    <name evidence="1" type="ORF">NTJ_04711</name>
</gene>
<dbReference type="EMBL" id="AP028911">
    <property type="protein sequence ID" value="BES91903.1"/>
    <property type="molecule type" value="Genomic_DNA"/>
</dbReference>
<reference evidence="1 2" key="1">
    <citation type="submission" date="2023-09" db="EMBL/GenBank/DDBJ databases">
        <title>Nesidiocoris tenuis whole genome shotgun sequence.</title>
        <authorList>
            <person name="Shibata T."/>
            <person name="Shimoda M."/>
            <person name="Kobayashi T."/>
            <person name="Uehara T."/>
        </authorList>
    </citation>
    <scope>NUCLEOTIDE SEQUENCE [LARGE SCALE GENOMIC DNA]</scope>
    <source>
        <strain evidence="1 2">Japan</strain>
    </source>
</reference>
<keyword evidence="2" id="KW-1185">Reference proteome</keyword>
<proteinExistence type="predicted"/>
<sequence>MGHDSRDRPPAPPSACTYRIFTARPPSLSLPPYPPSFPLAQSLPCQETCLPKRSSRPMSRFVTRPSLSLAAAARAFPLALARMGYSNK</sequence>
<name>A0ABN7AI06_9HEMI</name>
<evidence type="ECO:0000313" key="2">
    <source>
        <dbReference type="Proteomes" id="UP001307889"/>
    </source>
</evidence>
<accession>A0ABN7AI06</accession>
<evidence type="ECO:0000313" key="1">
    <source>
        <dbReference type="EMBL" id="BES91903.1"/>
    </source>
</evidence>
<protein>
    <submittedName>
        <fullName evidence="1">Uncharacterized protein</fullName>
    </submittedName>
</protein>